<feature type="non-terminal residue" evidence="2">
    <location>
        <position position="76"/>
    </location>
</feature>
<evidence type="ECO:0000313" key="2">
    <source>
        <dbReference type="EMBL" id="GMS96496.1"/>
    </source>
</evidence>
<gene>
    <name evidence="2" type="ORF">PENTCL1PPCAC_18671</name>
</gene>
<accession>A0AAV5TQ51</accession>
<evidence type="ECO:0000256" key="1">
    <source>
        <dbReference type="SAM" id="MobiDB-lite"/>
    </source>
</evidence>
<reference evidence="2" key="1">
    <citation type="submission" date="2023-10" db="EMBL/GenBank/DDBJ databases">
        <title>Genome assembly of Pristionchus species.</title>
        <authorList>
            <person name="Yoshida K."/>
            <person name="Sommer R.J."/>
        </authorList>
    </citation>
    <scope>NUCLEOTIDE SEQUENCE</scope>
    <source>
        <strain evidence="2">RS0144</strain>
    </source>
</reference>
<comment type="caution">
    <text evidence="2">The sequence shown here is derived from an EMBL/GenBank/DDBJ whole genome shotgun (WGS) entry which is preliminary data.</text>
</comment>
<protein>
    <submittedName>
        <fullName evidence="2">Uncharacterized protein</fullName>
    </submittedName>
</protein>
<feature type="region of interest" description="Disordered" evidence="1">
    <location>
        <begin position="1"/>
        <end position="24"/>
    </location>
</feature>
<evidence type="ECO:0000313" key="3">
    <source>
        <dbReference type="Proteomes" id="UP001432027"/>
    </source>
</evidence>
<dbReference type="EMBL" id="BTSX01000004">
    <property type="protein sequence ID" value="GMS96496.1"/>
    <property type="molecule type" value="Genomic_DNA"/>
</dbReference>
<name>A0AAV5TQ51_9BILA</name>
<organism evidence="2 3">
    <name type="scientific">Pristionchus entomophagus</name>
    <dbReference type="NCBI Taxonomy" id="358040"/>
    <lineage>
        <taxon>Eukaryota</taxon>
        <taxon>Metazoa</taxon>
        <taxon>Ecdysozoa</taxon>
        <taxon>Nematoda</taxon>
        <taxon>Chromadorea</taxon>
        <taxon>Rhabditida</taxon>
        <taxon>Rhabditina</taxon>
        <taxon>Diplogasteromorpha</taxon>
        <taxon>Diplogasteroidea</taxon>
        <taxon>Neodiplogasteridae</taxon>
        <taxon>Pristionchus</taxon>
    </lineage>
</organism>
<proteinExistence type="predicted"/>
<sequence>ECGSDSFDAFSLPEQKQQDQADGKREILQNDKIIRFIGLFFVDNCMTIFKKMATKGSVKRSDVIFHASYSRKPQSK</sequence>
<dbReference type="AlphaFoldDB" id="A0AAV5TQ51"/>
<keyword evidence="3" id="KW-1185">Reference proteome</keyword>
<dbReference type="Proteomes" id="UP001432027">
    <property type="component" value="Unassembled WGS sequence"/>
</dbReference>
<feature type="non-terminal residue" evidence="2">
    <location>
        <position position="1"/>
    </location>
</feature>